<feature type="signal peptide" evidence="1">
    <location>
        <begin position="1"/>
        <end position="19"/>
    </location>
</feature>
<sequence length="97" mass="11300">MRASLVVVVTLATFALVQCQPDWKQKFKFVPLQESLIEGRPIRNFLPPRYENLFGQRSTKLRVASFAPSMSDITGKVNQQRRQLFSWQPSNSDIFRR</sequence>
<keyword evidence="3" id="KW-1185">Reference proteome</keyword>
<reference evidence="2" key="1">
    <citation type="submission" date="2023-07" db="EMBL/GenBank/DDBJ databases">
        <authorList>
            <consortium name="CYATHOMIX"/>
        </authorList>
    </citation>
    <scope>NUCLEOTIDE SEQUENCE</scope>
    <source>
        <strain evidence="2">N/A</strain>
    </source>
</reference>
<dbReference type="AlphaFoldDB" id="A0AA36DP83"/>
<evidence type="ECO:0000256" key="1">
    <source>
        <dbReference type="SAM" id="SignalP"/>
    </source>
</evidence>
<dbReference type="EMBL" id="CATQJL010000001">
    <property type="protein sequence ID" value="CAJ0590460.1"/>
    <property type="molecule type" value="Genomic_DNA"/>
</dbReference>
<accession>A0AA36DP83</accession>
<proteinExistence type="predicted"/>
<organism evidence="2 3">
    <name type="scientific">Cylicocyclus nassatus</name>
    <name type="common">Nematode worm</name>
    <dbReference type="NCBI Taxonomy" id="53992"/>
    <lineage>
        <taxon>Eukaryota</taxon>
        <taxon>Metazoa</taxon>
        <taxon>Ecdysozoa</taxon>
        <taxon>Nematoda</taxon>
        <taxon>Chromadorea</taxon>
        <taxon>Rhabditida</taxon>
        <taxon>Rhabditina</taxon>
        <taxon>Rhabditomorpha</taxon>
        <taxon>Strongyloidea</taxon>
        <taxon>Strongylidae</taxon>
        <taxon>Cylicocyclus</taxon>
    </lineage>
</organism>
<gene>
    <name evidence="2" type="ORF">CYNAS_LOCUS2443</name>
</gene>
<feature type="chain" id="PRO_5041440334" evidence="1">
    <location>
        <begin position="20"/>
        <end position="97"/>
    </location>
</feature>
<name>A0AA36DP83_CYLNA</name>
<protein>
    <submittedName>
        <fullName evidence="2">Uncharacterized protein</fullName>
    </submittedName>
</protein>
<keyword evidence="1" id="KW-0732">Signal</keyword>
<dbReference type="Proteomes" id="UP001176961">
    <property type="component" value="Unassembled WGS sequence"/>
</dbReference>
<evidence type="ECO:0000313" key="2">
    <source>
        <dbReference type="EMBL" id="CAJ0590460.1"/>
    </source>
</evidence>
<comment type="caution">
    <text evidence="2">The sequence shown here is derived from an EMBL/GenBank/DDBJ whole genome shotgun (WGS) entry which is preliminary data.</text>
</comment>
<evidence type="ECO:0000313" key="3">
    <source>
        <dbReference type="Proteomes" id="UP001176961"/>
    </source>
</evidence>